<feature type="compositionally biased region" description="Polar residues" evidence="4">
    <location>
        <begin position="1550"/>
        <end position="1567"/>
    </location>
</feature>
<feature type="region of interest" description="Disordered" evidence="4">
    <location>
        <begin position="1685"/>
        <end position="1775"/>
    </location>
</feature>
<feature type="region of interest" description="Disordered" evidence="4">
    <location>
        <begin position="123"/>
        <end position="198"/>
    </location>
</feature>
<evidence type="ECO:0000256" key="2">
    <source>
        <dbReference type="ARBA" id="ARBA00022670"/>
    </source>
</evidence>
<dbReference type="Gene3D" id="3.30.310.130">
    <property type="entry name" value="Ubiquitin-related"/>
    <property type="match status" value="1"/>
</dbReference>
<feature type="compositionally biased region" description="Basic residues" evidence="4">
    <location>
        <begin position="294"/>
        <end position="303"/>
    </location>
</feature>
<feature type="compositionally biased region" description="Low complexity" evidence="4">
    <location>
        <begin position="1925"/>
        <end position="1936"/>
    </location>
</feature>
<feature type="compositionally biased region" description="Polar residues" evidence="4">
    <location>
        <begin position="1355"/>
        <end position="1368"/>
    </location>
</feature>
<feature type="compositionally biased region" description="Low complexity" evidence="4">
    <location>
        <begin position="1701"/>
        <end position="1720"/>
    </location>
</feature>
<comment type="caution">
    <text evidence="6">The sequence shown here is derived from an EMBL/GenBank/DDBJ whole genome shotgun (WGS) entry which is preliminary data.</text>
</comment>
<evidence type="ECO:0000259" key="5">
    <source>
        <dbReference type="PROSITE" id="PS50600"/>
    </source>
</evidence>
<feature type="compositionally biased region" description="Polar residues" evidence="4">
    <location>
        <begin position="1525"/>
        <end position="1535"/>
    </location>
</feature>
<feature type="region of interest" description="Disordered" evidence="4">
    <location>
        <begin position="1625"/>
        <end position="1652"/>
    </location>
</feature>
<feature type="region of interest" description="Disordered" evidence="4">
    <location>
        <begin position="1205"/>
        <end position="1243"/>
    </location>
</feature>
<dbReference type="InterPro" id="IPR003653">
    <property type="entry name" value="Peptidase_C48_C"/>
</dbReference>
<dbReference type="Gene3D" id="1.10.418.20">
    <property type="match status" value="1"/>
</dbReference>
<dbReference type="InterPro" id="IPR038765">
    <property type="entry name" value="Papain-like_cys_pep_sf"/>
</dbReference>
<feature type="region of interest" description="Disordered" evidence="4">
    <location>
        <begin position="846"/>
        <end position="866"/>
    </location>
</feature>
<feature type="compositionally biased region" description="Basic and acidic residues" evidence="4">
    <location>
        <begin position="1846"/>
        <end position="1872"/>
    </location>
</feature>
<feature type="domain" description="Ubiquitin-like protease family profile" evidence="5">
    <location>
        <begin position="376"/>
        <end position="586"/>
    </location>
</feature>
<feature type="compositionally biased region" description="Low complexity" evidence="4">
    <location>
        <begin position="1160"/>
        <end position="1175"/>
    </location>
</feature>
<feature type="region of interest" description="Disordered" evidence="4">
    <location>
        <begin position="1354"/>
        <end position="1535"/>
    </location>
</feature>
<feature type="region of interest" description="Disordered" evidence="4">
    <location>
        <begin position="240"/>
        <end position="366"/>
    </location>
</feature>
<dbReference type="GO" id="GO:0008234">
    <property type="term" value="F:cysteine-type peptidase activity"/>
    <property type="evidence" value="ECO:0007669"/>
    <property type="project" value="InterPro"/>
</dbReference>
<evidence type="ECO:0000256" key="3">
    <source>
        <dbReference type="ARBA" id="ARBA00022801"/>
    </source>
</evidence>
<dbReference type="Pfam" id="PF02902">
    <property type="entry name" value="Peptidase_C48"/>
    <property type="match status" value="1"/>
</dbReference>
<feature type="compositionally biased region" description="Basic and acidic residues" evidence="4">
    <location>
        <begin position="333"/>
        <end position="350"/>
    </location>
</feature>
<feature type="compositionally biased region" description="Basic and acidic residues" evidence="4">
    <location>
        <begin position="156"/>
        <end position="169"/>
    </location>
</feature>
<dbReference type="PANTHER" id="PTHR47764:SF2">
    <property type="entry name" value="UBIQUITIN-LIKE PROTEASE FAMILY PROFILE DOMAIN-CONTAINING PROTEIN"/>
    <property type="match status" value="1"/>
</dbReference>
<protein>
    <recommendedName>
        <fullName evidence="5">Ubiquitin-like protease family profile domain-containing protein</fullName>
    </recommendedName>
</protein>
<evidence type="ECO:0000313" key="6">
    <source>
        <dbReference type="EMBL" id="KAK9819106.1"/>
    </source>
</evidence>
<organism evidence="6 7">
    <name type="scientific">Apatococcus lobatus</name>
    <dbReference type="NCBI Taxonomy" id="904363"/>
    <lineage>
        <taxon>Eukaryota</taxon>
        <taxon>Viridiplantae</taxon>
        <taxon>Chlorophyta</taxon>
        <taxon>core chlorophytes</taxon>
        <taxon>Trebouxiophyceae</taxon>
        <taxon>Chlorellales</taxon>
        <taxon>Chlorellaceae</taxon>
        <taxon>Apatococcus</taxon>
    </lineage>
</organism>
<feature type="region of interest" description="Disordered" evidence="4">
    <location>
        <begin position="996"/>
        <end position="1098"/>
    </location>
</feature>
<feature type="region of interest" description="Disordered" evidence="4">
    <location>
        <begin position="1550"/>
        <end position="1573"/>
    </location>
</feature>
<feature type="region of interest" description="Disordered" evidence="4">
    <location>
        <begin position="1831"/>
        <end position="1872"/>
    </location>
</feature>
<feature type="compositionally biased region" description="Polar residues" evidence="4">
    <location>
        <begin position="1985"/>
        <end position="1996"/>
    </location>
</feature>
<feature type="compositionally biased region" description="Polar residues" evidence="4">
    <location>
        <begin position="1636"/>
        <end position="1647"/>
    </location>
</feature>
<feature type="region of interest" description="Disordered" evidence="4">
    <location>
        <begin position="1894"/>
        <end position="1996"/>
    </location>
</feature>
<feature type="compositionally biased region" description="Low complexity" evidence="4">
    <location>
        <begin position="1056"/>
        <end position="1073"/>
    </location>
</feature>
<feature type="compositionally biased region" description="Low complexity" evidence="4">
    <location>
        <begin position="1087"/>
        <end position="1098"/>
    </location>
</feature>
<feature type="region of interest" description="Disordered" evidence="4">
    <location>
        <begin position="1160"/>
        <end position="1192"/>
    </location>
</feature>
<dbReference type="EMBL" id="JALJOS010000050">
    <property type="protein sequence ID" value="KAK9819106.1"/>
    <property type="molecule type" value="Genomic_DNA"/>
</dbReference>
<accession>A0AAW1QCI3</accession>
<feature type="compositionally biased region" description="Basic and acidic residues" evidence="4">
    <location>
        <begin position="253"/>
        <end position="263"/>
    </location>
</feature>
<feature type="region of interest" description="Disordered" evidence="4">
    <location>
        <begin position="710"/>
        <end position="800"/>
    </location>
</feature>
<feature type="compositionally biased region" description="Low complexity" evidence="4">
    <location>
        <begin position="123"/>
        <end position="149"/>
    </location>
</feature>
<feature type="compositionally biased region" description="Low complexity" evidence="4">
    <location>
        <begin position="1222"/>
        <end position="1243"/>
    </location>
</feature>
<proteinExistence type="inferred from homology"/>
<evidence type="ECO:0000256" key="4">
    <source>
        <dbReference type="SAM" id="MobiDB-lite"/>
    </source>
</evidence>
<feature type="region of interest" description="Disordered" evidence="4">
    <location>
        <begin position="209"/>
        <end position="228"/>
    </location>
</feature>
<name>A0AAW1QCI3_9CHLO</name>
<feature type="compositionally biased region" description="Polar residues" evidence="4">
    <location>
        <begin position="1023"/>
        <end position="1036"/>
    </location>
</feature>
<dbReference type="GO" id="GO:0006508">
    <property type="term" value="P:proteolysis"/>
    <property type="evidence" value="ECO:0007669"/>
    <property type="project" value="UniProtKB-KW"/>
</dbReference>
<feature type="compositionally biased region" description="Basic and acidic residues" evidence="4">
    <location>
        <begin position="710"/>
        <end position="722"/>
    </location>
</feature>
<keyword evidence="2" id="KW-0645">Protease</keyword>
<comment type="similarity">
    <text evidence="1">Belongs to the peptidase C48 family.</text>
</comment>
<feature type="compositionally biased region" description="Basic residues" evidence="4">
    <location>
        <begin position="1944"/>
        <end position="1954"/>
    </location>
</feature>
<reference evidence="6 7" key="1">
    <citation type="journal article" date="2024" name="Nat. Commun.">
        <title>Phylogenomics reveals the evolutionary origins of lichenization in chlorophyte algae.</title>
        <authorList>
            <person name="Puginier C."/>
            <person name="Libourel C."/>
            <person name="Otte J."/>
            <person name="Skaloud P."/>
            <person name="Haon M."/>
            <person name="Grisel S."/>
            <person name="Petersen M."/>
            <person name="Berrin J.G."/>
            <person name="Delaux P.M."/>
            <person name="Dal Grande F."/>
            <person name="Keller J."/>
        </authorList>
    </citation>
    <scope>NUCLEOTIDE SEQUENCE [LARGE SCALE GENOMIC DNA]</scope>
    <source>
        <strain evidence="6 7">SAG 2145</strain>
    </source>
</reference>
<evidence type="ECO:0000256" key="1">
    <source>
        <dbReference type="ARBA" id="ARBA00005234"/>
    </source>
</evidence>
<dbReference type="SUPFAM" id="SSF54001">
    <property type="entry name" value="Cysteine proteinases"/>
    <property type="match status" value="1"/>
</dbReference>
<gene>
    <name evidence="6" type="ORF">WJX74_001856</name>
</gene>
<keyword evidence="3" id="KW-0378">Hydrolase</keyword>
<keyword evidence="7" id="KW-1185">Reference proteome</keyword>
<dbReference type="Proteomes" id="UP001438707">
    <property type="component" value="Unassembled WGS sequence"/>
</dbReference>
<feature type="compositionally biased region" description="Basic residues" evidence="4">
    <location>
        <begin position="778"/>
        <end position="788"/>
    </location>
</feature>
<feature type="region of interest" description="Disordered" evidence="4">
    <location>
        <begin position="810"/>
        <end position="829"/>
    </location>
</feature>
<sequence>MPAEGRSSLEILAEDNLGDIGDLPVFSQIQPVLSRIKHASCEALRQLPKSKLETGWQQQVEAIVKVLAKAQADPSEEKSLILKLTSSCKLLLDQQVRHQELSRIATKVLLDALKLSLLQQKSTPDHQLQSPAVDAQQQQQQHQPSQQQQNSAAWRARAERNQNEYREGSQRAAQGVADPPATCTHETGRPNWPRNPLNLQKSDASIAAVHRPGGGNFFGPRPKQDKQDRQMFDITAPKLKEMQPGDGAPAPKRFGDFYAKGKEGGQPWAQRGNRAVTTEDAKSAQSALAPRQMKQMRKPKRNARSGAQQSAELAGPITLDSDGEMDTTAEGADQGKQEAARPVRRSDRISHASSASTKDRFKGLHALFPPDGKNAVELTPSDLERLDPDEFLNDTIIDFYMKYIQTQWPEDVQKRIYIFNSFFLKKLTENTANSKAPGVCAKANHERVKKWTKGVDIFAKDFLIVPIHDSLHWSLLIVCHPGMDEEQTGRKPCMLHLDSLLNSGGHASGPSATAVRSYLQEEWKKKVAEGGSTVPAQWAASHGGAERVFVSIGKKVVMPALKLKALPKQDNYTDCGLFLLAYLHFFAFSLPKADQDLHSLMERANSKSSCAAADSVLEGEFEYPGFLTSQWFEKENASRLRKHVRNLVLQMLHGQALAQDRDQNSVSEALVDINDYNAHKGNKFMDPEAWLVFAQLKAMDRRKDLEAALDTKRRQKERDDWVKGSASVEPHVTVQLEDSPESPAPNDAADFINMRLDHPDQASAGPSNGSADEAQCSRRPKRTTKKPSHLQDSDDEAPQQRWHPELKAATAAAQTGPAVPMSSDEEEEDVNIVDDADGLQSPRQASMLAASPSVQASPPKYPPQQSSVDREAQELLAVLQEDGVSPFSVHRRFGGDDKPVSYEIIGTSQDAEVYTGQEFIAKLHMLVKLKRDAANKELHGKRMRQTQLSMGESRQQAEVDEGMGALNLMDSAVTPVAMQRQQTPDDKHLPHAMKLAASAASGSAQLKGKQPALPHKPPALSIASASPEQPPSSGRRSSADELRNVLMQKVRPDSRPQQQIQAQQSTGQAPQQTLEVPKQAPSTHKPQQQQLQLHAMQHSQTQRLAALIKPGVSPGAQQLTQQAAIPMQPASPANCQSTAATLRGIFFNAAGNETPLLGKQVSAPSQAAVQQDASQLHTAHDQGDNDDTDQGLREMMAPYHDDVHALDISDDDQPSARLASRKPSAPSKSKPTFTPAPQQAPQSATAITSDLLFSVKHKAADQLTAQALSGKQPEVFKVGYPPAAARQPSKVCMGLPADQVDMSSVNAGEGTCSGMAAAQAAGKPYYFVDHTPERLICRESEADSCSNRFGPATYRQWSPHTQPASSQPHAAKDLPAAGCTEHNMQSEPWDLQRSYSPSPELPRTHGSKQAGAPSKAANGWEPSSPKAPAAVDGSRPPPRKSPEQLMAHASARKRSRSAEILSAEADRKDQQLQQAKPDPYVFVDSQSPPPSPLASSPPERPTKRHSPDPGLGQPSQRPAVRQHHPQVSSVAQGNRECNVQQAAILQRRAISSSGQSVDPSYQRTHQAASPGLHRVHLARQPPLHTGTSKAVALCDPLQMNRIDHGGCHQALPRPIAADPLASAAPDLVEDSEDQAEQSAVTESTAPGQSLPVLRVDVPPGSSVIELGIHAFKVATAGARALSSSLMNKVSPPRKHQHLPEASARQQSAACCSPGSAAAGQQPKPITSQQPHSDAPSRPPQGIWQGQEQQPYARLHADPLPLPGNGQQSLSNPDPAVFSGMGGYLLPQKDRRLAQGISHGLPPSMQAQSQTVGAGWQNGRTRLLGMLGANAAQKPRTPAPAAQSPSLKDDSHLGDDYSSDSSKDDPAGVPSERDLLLPVANFPLQQQSQEAVIDLENDPGDDTPLGSPALASAMGSQPSKQEQELADAQLAASLQAAESREGLQGKRKQASRQKQKQSSDDESDYDPRKDIPKRPKHKRQGKLDKSSFSSQRWSTIA</sequence>
<evidence type="ECO:0000313" key="7">
    <source>
        <dbReference type="Proteomes" id="UP001438707"/>
    </source>
</evidence>
<dbReference type="PANTHER" id="PTHR47764">
    <property type="entry name" value="UBIQUITIN-LIKE-SPECIFIC PROTEASE 2B-RELATED"/>
    <property type="match status" value="1"/>
</dbReference>
<dbReference type="PROSITE" id="PS50600">
    <property type="entry name" value="ULP_PROTEASE"/>
    <property type="match status" value="1"/>
</dbReference>